<evidence type="ECO:0000313" key="3">
    <source>
        <dbReference type="Proteomes" id="UP000464507"/>
    </source>
</evidence>
<sequence>MTSNIVRSKTPVWAKVLLFTFLILVVGGIAAGGGVALGMFFGATQEREVQVIRSIELEEQVVLVRSGVTGLKPESEVSDIKGFVIPWSDRSLLLRYEFDTMVGIEGSGVSIVPTGETSFLVTIPDFILIGTDDPRFSVVNEKNGVLSFATPEIDELQLAQELLTDDVLDGHIEGLRPVLEEQARTFYTNIVSAIDPGVTLEFKFAQ</sequence>
<protein>
    <recommendedName>
        <fullName evidence="4">DUF4230 domain-containing protein</fullName>
    </recommendedName>
</protein>
<accession>A0A7L5AID0</accession>
<dbReference type="OrthoDB" id="4410230at2"/>
<keyword evidence="1" id="KW-1133">Transmembrane helix</keyword>
<keyword evidence="1" id="KW-0812">Transmembrane</keyword>
<name>A0A7L5AID0_9MICO</name>
<evidence type="ECO:0008006" key="4">
    <source>
        <dbReference type="Google" id="ProtNLM"/>
    </source>
</evidence>
<evidence type="ECO:0000256" key="1">
    <source>
        <dbReference type="SAM" id="Phobius"/>
    </source>
</evidence>
<dbReference type="Proteomes" id="UP000464507">
    <property type="component" value="Chromosome"/>
</dbReference>
<dbReference type="RefSeq" id="WP_161886714.1">
    <property type="nucleotide sequence ID" value="NZ_CP017146.1"/>
</dbReference>
<organism evidence="2 3">
    <name type="scientific">Marisediminicola antarctica</name>
    <dbReference type="NCBI Taxonomy" id="674079"/>
    <lineage>
        <taxon>Bacteria</taxon>
        <taxon>Bacillati</taxon>
        <taxon>Actinomycetota</taxon>
        <taxon>Actinomycetes</taxon>
        <taxon>Micrococcales</taxon>
        <taxon>Microbacteriaceae</taxon>
        <taxon>Marisediminicola</taxon>
    </lineage>
</organism>
<dbReference type="AlphaFoldDB" id="A0A7L5AID0"/>
<keyword evidence="1" id="KW-0472">Membrane</keyword>
<reference evidence="2 3" key="1">
    <citation type="submission" date="2016-09" db="EMBL/GenBank/DDBJ databases">
        <title>Complete genome sequence of microbes from the polar regions.</title>
        <authorList>
            <person name="Liao L."/>
            <person name="Chen B."/>
        </authorList>
    </citation>
    <scope>NUCLEOTIDE SEQUENCE [LARGE SCALE GENOMIC DNA]</scope>
    <source>
        <strain evidence="2 3">ZS314</strain>
    </source>
</reference>
<evidence type="ECO:0000313" key="2">
    <source>
        <dbReference type="EMBL" id="QHO70328.1"/>
    </source>
</evidence>
<keyword evidence="3" id="KW-1185">Reference proteome</keyword>
<proteinExistence type="predicted"/>
<dbReference type="KEGG" id="mant:BHD05_12400"/>
<dbReference type="EMBL" id="CP017146">
    <property type="protein sequence ID" value="QHO70328.1"/>
    <property type="molecule type" value="Genomic_DNA"/>
</dbReference>
<feature type="transmembrane region" description="Helical" evidence="1">
    <location>
        <begin position="12"/>
        <end position="41"/>
    </location>
</feature>
<gene>
    <name evidence="2" type="ORF">BHD05_12400</name>
</gene>